<organism evidence="14 15">
    <name type="scientific">Penicillium brasilianum</name>
    <dbReference type="NCBI Taxonomy" id="104259"/>
    <lineage>
        <taxon>Eukaryota</taxon>
        <taxon>Fungi</taxon>
        <taxon>Dikarya</taxon>
        <taxon>Ascomycota</taxon>
        <taxon>Pezizomycotina</taxon>
        <taxon>Eurotiomycetes</taxon>
        <taxon>Eurotiomycetidae</taxon>
        <taxon>Eurotiales</taxon>
        <taxon>Aspergillaceae</taxon>
        <taxon>Penicillium</taxon>
    </lineage>
</organism>
<evidence type="ECO:0000256" key="13">
    <source>
        <dbReference type="SAM" id="SignalP"/>
    </source>
</evidence>
<evidence type="ECO:0000256" key="4">
    <source>
        <dbReference type="ARBA" id="ARBA00012350"/>
    </source>
</evidence>
<accession>A0A0F7U1Y8</accession>
<proteinExistence type="inferred from homology"/>
<feature type="signal peptide" evidence="13">
    <location>
        <begin position="1"/>
        <end position="28"/>
    </location>
</feature>
<dbReference type="InterPro" id="IPR008928">
    <property type="entry name" value="6-hairpin_glycosidase_sf"/>
</dbReference>
<keyword evidence="9 10" id="KW-0326">Glycosidase</keyword>
<dbReference type="Proteomes" id="UP000042958">
    <property type="component" value="Unassembled WGS sequence"/>
</dbReference>
<dbReference type="GO" id="GO:0016052">
    <property type="term" value="P:carbohydrate catabolic process"/>
    <property type="evidence" value="ECO:0007669"/>
    <property type="project" value="InterPro"/>
</dbReference>
<comment type="similarity">
    <text evidence="3 10">Belongs to the glycosyl hydrolase 76 family.</text>
</comment>
<evidence type="ECO:0000313" key="14">
    <source>
        <dbReference type="EMBL" id="CEJ61650.1"/>
    </source>
</evidence>
<evidence type="ECO:0000256" key="12">
    <source>
        <dbReference type="SAM" id="Phobius"/>
    </source>
</evidence>
<dbReference type="SUPFAM" id="SSF48208">
    <property type="entry name" value="Six-hairpin glycosidases"/>
    <property type="match status" value="1"/>
</dbReference>
<dbReference type="PIRSF" id="PIRSF016302">
    <property type="entry name" value="Man_a_manosd"/>
    <property type="match status" value="1"/>
</dbReference>
<feature type="transmembrane region" description="Helical" evidence="12">
    <location>
        <begin position="437"/>
        <end position="459"/>
    </location>
</feature>
<gene>
    <name evidence="14" type="ORF">PMG11_10176</name>
</gene>
<dbReference type="AlphaFoldDB" id="A0A0F7U1Y8"/>
<evidence type="ECO:0000256" key="2">
    <source>
        <dbReference type="ARBA" id="ARBA00004308"/>
    </source>
</evidence>
<dbReference type="InterPro" id="IPR005198">
    <property type="entry name" value="Glyco_hydro_76"/>
</dbReference>
<keyword evidence="5 13" id="KW-0732">Signal</keyword>
<dbReference type="PANTHER" id="PTHR12145">
    <property type="entry name" value="MANNAN ENDO-1,6-ALPHA-MANNOSIDASE DCW1"/>
    <property type="match status" value="1"/>
</dbReference>
<feature type="compositionally biased region" description="Polar residues" evidence="11">
    <location>
        <begin position="402"/>
        <end position="412"/>
    </location>
</feature>
<evidence type="ECO:0000256" key="11">
    <source>
        <dbReference type="SAM" id="MobiDB-lite"/>
    </source>
</evidence>
<dbReference type="GO" id="GO:0008496">
    <property type="term" value="F:mannan endo-1,6-alpha-mannosidase activity"/>
    <property type="evidence" value="ECO:0007669"/>
    <property type="project" value="UniProtKB-UniRule"/>
</dbReference>
<dbReference type="InterPro" id="IPR014480">
    <property type="entry name" value="Mannan-1_6-alpha_mannosidase"/>
</dbReference>
<keyword evidence="6 10" id="KW-0378">Hydrolase</keyword>
<dbReference type="GO" id="GO:0012505">
    <property type="term" value="C:endomembrane system"/>
    <property type="evidence" value="ECO:0007669"/>
    <property type="project" value="UniProtKB-SubCell"/>
</dbReference>
<dbReference type="OrthoDB" id="4187847at2759"/>
<comment type="subcellular location">
    <subcellularLocation>
        <location evidence="2">Endomembrane system</location>
    </subcellularLocation>
</comment>
<keyword evidence="12" id="KW-1133">Transmembrane helix</keyword>
<dbReference type="EC" id="3.2.1.101" evidence="4 10"/>
<dbReference type="Pfam" id="PF03663">
    <property type="entry name" value="Glyco_hydro_76"/>
    <property type="match status" value="1"/>
</dbReference>
<keyword evidence="8" id="KW-0325">Glycoprotein</keyword>
<sequence length="460" mass="51210">MRVAGHSTRPSWVSLLTIGLAGLGYVGAFDMDIEDPDSIKKAAKDIVTNMMTYYTGMNPGDNPGNLPDPYYWWEAGAMFNVLIDYWYFTGDDTYNDITMQGMLWQAGDNGAFMPNNQSKTEGNDDQAFWGFAAMSAAERNFPNPPDGKPQWLEMAQAVFNTQAPRWDPATCGGGLRWQIFTWNNGYNYKNTISTGGFFHLASRLAKYTGNQTYSDWAEKAWDWISDVGFMTKDYHFWDGASDLTDCKEINQIEWTYNNGVFLLGAANMYNVTEDPKWKERVQKILDSSEIFFAKTPQNVMYERACETVNTCMVDQRSFKGYLARWMAATTQMAPFTFDQIMPKLKASGQAAAKTCTGGELGTTCGLRWTDQKWDHTKDFGQQMAALEVVQANLITQVAPPVTSDNGGTSKGNPNAGGKDPEPKPKALSYKITTADRAGAGILTIMMLATLGGSCGWLIWD</sequence>
<name>A0A0F7U1Y8_PENBI</name>
<evidence type="ECO:0000256" key="9">
    <source>
        <dbReference type="ARBA" id="ARBA00023295"/>
    </source>
</evidence>
<feature type="region of interest" description="Disordered" evidence="11">
    <location>
        <begin position="397"/>
        <end position="425"/>
    </location>
</feature>
<evidence type="ECO:0000256" key="10">
    <source>
        <dbReference type="PIRNR" id="PIRNR016302"/>
    </source>
</evidence>
<evidence type="ECO:0000256" key="7">
    <source>
        <dbReference type="ARBA" id="ARBA00023136"/>
    </source>
</evidence>
<keyword evidence="7 12" id="KW-0472">Membrane</keyword>
<evidence type="ECO:0000256" key="8">
    <source>
        <dbReference type="ARBA" id="ARBA00023180"/>
    </source>
</evidence>
<evidence type="ECO:0000313" key="15">
    <source>
        <dbReference type="Proteomes" id="UP000042958"/>
    </source>
</evidence>
<keyword evidence="15" id="KW-1185">Reference proteome</keyword>
<dbReference type="Gene3D" id="1.50.10.20">
    <property type="match status" value="1"/>
</dbReference>
<protein>
    <recommendedName>
        <fullName evidence="4 10">Mannan endo-1,6-alpha-mannosidase</fullName>
        <ecNumber evidence="4 10">3.2.1.101</ecNumber>
    </recommendedName>
</protein>
<dbReference type="PANTHER" id="PTHR12145:SF36">
    <property type="entry name" value="MANNAN ENDO-1,6-ALPHA-MANNOSIDASE DCW1"/>
    <property type="match status" value="1"/>
</dbReference>
<feature type="chain" id="PRO_5002523015" description="Mannan endo-1,6-alpha-mannosidase" evidence="13">
    <location>
        <begin position="29"/>
        <end position="460"/>
    </location>
</feature>
<reference evidence="15" key="1">
    <citation type="journal article" date="2015" name="Genome Announc.">
        <title>Draft genome sequence of the fungus Penicillium brasilianum MG11.</title>
        <authorList>
            <person name="Horn F."/>
            <person name="Linde J."/>
            <person name="Mattern D.J."/>
            <person name="Walther G."/>
            <person name="Guthke R."/>
            <person name="Brakhage A.A."/>
            <person name="Valiante V."/>
        </authorList>
    </citation>
    <scope>NUCLEOTIDE SEQUENCE [LARGE SCALE GENOMIC DNA]</scope>
    <source>
        <strain evidence="15">MG11</strain>
    </source>
</reference>
<evidence type="ECO:0000256" key="3">
    <source>
        <dbReference type="ARBA" id="ARBA00009699"/>
    </source>
</evidence>
<comment type="catalytic activity">
    <reaction evidence="1 10">
        <text>Random hydrolysis of (1-&gt;6)-alpha-D-mannosidic linkages in unbranched (1-&gt;6)-mannans.</text>
        <dbReference type="EC" id="3.2.1.101"/>
    </reaction>
</comment>
<evidence type="ECO:0000256" key="1">
    <source>
        <dbReference type="ARBA" id="ARBA00001452"/>
    </source>
</evidence>
<evidence type="ECO:0000256" key="6">
    <source>
        <dbReference type="ARBA" id="ARBA00022801"/>
    </source>
</evidence>
<keyword evidence="12" id="KW-0812">Transmembrane</keyword>
<evidence type="ECO:0000256" key="5">
    <source>
        <dbReference type="ARBA" id="ARBA00022729"/>
    </source>
</evidence>
<dbReference type="GO" id="GO:0009272">
    <property type="term" value="P:fungal-type cell wall biogenesis"/>
    <property type="evidence" value="ECO:0007669"/>
    <property type="project" value="TreeGrafter"/>
</dbReference>
<dbReference type="STRING" id="104259.A0A0F7U1Y8"/>
<dbReference type="FunFam" id="1.50.10.20:FF:000006">
    <property type="entry name" value="Mannan endo-1,6-alpha-mannosidase"/>
    <property type="match status" value="1"/>
</dbReference>
<dbReference type="EMBL" id="CDHK01000011">
    <property type="protein sequence ID" value="CEJ61650.1"/>
    <property type="molecule type" value="Genomic_DNA"/>
</dbReference>